<evidence type="ECO:0000313" key="10">
    <source>
        <dbReference type="EMBL" id="MDR7300794.1"/>
    </source>
</evidence>
<evidence type="ECO:0000256" key="1">
    <source>
        <dbReference type="ARBA" id="ARBA00004651"/>
    </source>
</evidence>
<dbReference type="Gene3D" id="1.20.144.10">
    <property type="entry name" value="Phosphatidic acid phosphatase type 2/haloperoxidase"/>
    <property type="match status" value="1"/>
</dbReference>
<accession>A0AAE3ZCX3</accession>
<feature type="transmembrane region" description="Helical" evidence="8">
    <location>
        <begin position="101"/>
        <end position="123"/>
    </location>
</feature>
<protein>
    <submittedName>
        <fullName evidence="10">Undecaprenyl-diphosphatase</fullName>
        <ecNumber evidence="10">3.6.1.27</ecNumber>
    </submittedName>
</protein>
<feature type="region of interest" description="Disordered" evidence="7">
    <location>
        <begin position="1"/>
        <end position="32"/>
    </location>
</feature>
<dbReference type="EMBL" id="JAVDXW010000001">
    <property type="protein sequence ID" value="MDR7300794.1"/>
    <property type="molecule type" value="Genomic_DNA"/>
</dbReference>
<dbReference type="Proteomes" id="UP001180845">
    <property type="component" value="Unassembled WGS sequence"/>
</dbReference>
<evidence type="ECO:0000259" key="9">
    <source>
        <dbReference type="SMART" id="SM00014"/>
    </source>
</evidence>
<keyword evidence="2" id="KW-1003">Cell membrane</keyword>
<dbReference type="InterPro" id="IPR000326">
    <property type="entry name" value="PAP2/HPO"/>
</dbReference>
<evidence type="ECO:0000313" key="11">
    <source>
        <dbReference type="Proteomes" id="UP001180845"/>
    </source>
</evidence>
<feature type="domain" description="Phosphatidic acid phosphatase type 2/haloperoxidase" evidence="9">
    <location>
        <begin position="132"/>
        <end position="245"/>
    </location>
</feature>
<evidence type="ECO:0000256" key="7">
    <source>
        <dbReference type="SAM" id="MobiDB-lite"/>
    </source>
</evidence>
<comment type="subcellular location">
    <subcellularLocation>
        <location evidence="1">Cell membrane</location>
        <topology evidence="1">Multi-pass membrane protein</topology>
    </subcellularLocation>
</comment>
<evidence type="ECO:0000256" key="4">
    <source>
        <dbReference type="ARBA" id="ARBA00022801"/>
    </source>
</evidence>
<dbReference type="GO" id="GO:0050380">
    <property type="term" value="F:undecaprenyl-diphosphatase activity"/>
    <property type="evidence" value="ECO:0007669"/>
    <property type="project" value="UniProtKB-EC"/>
</dbReference>
<dbReference type="PANTHER" id="PTHR14969:SF62">
    <property type="entry name" value="DECAPRENYLPHOSPHORYL-5-PHOSPHORIBOSE PHOSPHATASE RV3807C-RELATED"/>
    <property type="match status" value="1"/>
</dbReference>
<dbReference type="EC" id="3.6.1.27" evidence="10"/>
<evidence type="ECO:0000256" key="3">
    <source>
        <dbReference type="ARBA" id="ARBA00022692"/>
    </source>
</evidence>
<feature type="transmembrane region" description="Helical" evidence="8">
    <location>
        <begin position="43"/>
        <end position="63"/>
    </location>
</feature>
<evidence type="ECO:0000256" key="8">
    <source>
        <dbReference type="SAM" id="Phobius"/>
    </source>
</evidence>
<evidence type="ECO:0000256" key="2">
    <source>
        <dbReference type="ARBA" id="ARBA00022475"/>
    </source>
</evidence>
<feature type="transmembrane region" description="Helical" evidence="8">
    <location>
        <begin position="130"/>
        <end position="153"/>
    </location>
</feature>
<evidence type="ECO:0000256" key="6">
    <source>
        <dbReference type="ARBA" id="ARBA00023136"/>
    </source>
</evidence>
<name>A0AAE3ZCX3_9ACTN</name>
<dbReference type="AlphaFoldDB" id="A0AAE3ZCX3"/>
<dbReference type="CDD" id="cd03392">
    <property type="entry name" value="PAP2_like_2"/>
    <property type="match status" value="1"/>
</dbReference>
<keyword evidence="3 8" id="KW-0812">Transmembrane</keyword>
<feature type="transmembrane region" description="Helical" evidence="8">
    <location>
        <begin position="177"/>
        <end position="195"/>
    </location>
</feature>
<feature type="transmembrane region" description="Helical" evidence="8">
    <location>
        <begin position="202"/>
        <end position="225"/>
    </location>
</feature>
<comment type="caution">
    <text evidence="10">The sequence shown here is derived from an EMBL/GenBank/DDBJ whole genome shotgun (WGS) entry which is preliminary data.</text>
</comment>
<dbReference type="SMART" id="SM00014">
    <property type="entry name" value="acidPPc"/>
    <property type="match status" value="1"/>
</dbReference>
<evidence type="ECO:0000256" key="5">
    <source>
        <dbReference type="ARBA" id="ARBA00022989"/>
    </source>
</evidence>
<keyword evidence="6 8" id="KW-0472">Membrane</keyword>
<dbReference type="Pfam" id="PF01569">
    <property type="entry name" value="PAP2"/>
    <property type="match status" value="1"/>
</dbReference>
<dbReference type="SUPFAM" id="SSF48317">
    <property type="entry name" value="Acid phosphatase/Vanadium-dependent haloperoxidase"/>
    <property type="match status" value="1"/>
</dbReference>
<gene>
    <name evidence="10" type="ORF">JOF55_000975</name>
</gene>
<feature type="transmembrane region" description="Helical" evidence="8">
    <location>
        <begin position="231"/>
        <end position="250"/>
    </location>
</feature>
<dbReference type="InterPro" id="IPR036938">
    <property type="entry name" value="PAP2/HPO_sf"/>
</dbReference>
<keyword evidence="5 8" id="KW-1133">Transmembrane helix</keyword>
<dbReference type="GO" id="GO:0005886">
    <property type="term" value="C:plasma membrane"/>
    <property type="evidence" value="ECO:0007669"/>
    <property type="project" value="UniProtKB-SubCell"/>
</dbReference>
<keyword evidence="4 10" id="KW-0378">Hydrolase</keyword>
<organism evidence="10 11">
    <name type="scientific">Haloactinomyces albus</name>
    <dbReference type="NCBI Taxonomy" id="1352928"/>
    <lineage>
        <taxon>Bacteria</taxon>
        <taxon>Bacillati</taxon>
        <taxon>Actinomycetota</taxon>
        <taxon>Actinomycetes</taxon>
        <taxon>Actinopolysporales</taxon>
        <taxon>Actinopolysporaceae</taxon>
        <taxon>Haloactinomyces</taxon>
    </lineage>
</organism>
<proteinExistence type="predicted"/>
<feature type="compositionally biased region" description="Basic and acidic residues" evidence="7">
    <location>
        <begin position="12"/>
        <end position="32"/>
    </location>
</feature>
<reference evidence="10" key="1">
    <citation type="submission" date="2023-07" db="EMBL/GenBank/DDBJ databases">
        <title>Sequencing the genomes of 1000 actinobacteria strains.</title>
        <authorList>
            <person name="Klenk H.-P."/>
        </authorList>
    </citation>
    <scope>NUCLEOTIDE SEQUENCE</scope>
    <source>
        <strain evidence="10">DSM 45977</strain>
    </source>
</reference>
<dbReference type="PANTHER" id="PTHR14969">
    <property type="entry name" value="SPHINGOSINE-1-PHOSPHATE PHOSPHOHYDROLASE"/>
    <property type="match status" value="1"/>
</dbReference>
<sequence>MTMASADDSDREDTPRNRAERGGDLGHPEEQGKHATVRDLAAAYPWLPPALGLVLVVLGVWAFGEITEQVYQRGPLLGLDERLLERIASWRTPTLVGVFGVLTYAGDSLVVLPVAAIAGILLVRPMRSWAPLLLLALTSVGAYLTVFLIKLTIARPRPIPAPNAATEDSFAFPSGHSAHSAAVYLMLAILLLHVLRSRWARFGVIVTAFLVVGITGLSRLVLGVHSPSDVLAGWVLGASCTILLVSLWQLKGYLQRLIDYLVTRAHRRAGG</sequence>
<keyword evidence="11" id="KW-1185">Reference proteome</keyword>